<sequence>MKPAYAWRRSLSATAAVLLLATGAAACGGEDKTAASDSPSASTGGDDGAPQDTSTSDQQADDGVKYAACMRKNGIDVADPAPGENPQLPEGVAQSLLKKAEKECGEPAGSQQAGSGGLAGDPKLEELALADQKCLRENGYEMPEKKEGEVTPALPGENPVFDRAKAACKKTGDALKDYLDKKLGAK</sequence>
<evidence type="ECO:0000256" key="1">
    <source>
        <dbReference type="SAM" id="MobiDB-lite"/>
    </source>
</evidence>
<evidence type="ECO:0000313" key="4">
    <source>
        <dbReference type="Proteomes" id="UP001598448"/>
    </source>
</evidence>
<evidence type="ECO:0008006" key="5">
    <source>
        <dbReference type="Google" id="ProtNLM"/>
    </source>
</evidence>
<feature type="compositionally biased region" description="Basic and acidic residues" evidence="1">
    <location>
        <begin position="140"/>
        <end position="149"/>
    </location>
</feature>
<proteinExistence type="predicted"/>
<dbReference type="Proteomes" id="UP001598448">
    <property type="component" value="Unassembled WGS sequence"/>
</dbReference>
<gene>
    <name evidence="3" type="ORF">ACFWJN_10405</name>
</gene>
<keyword evidence="2" id="KW-0732">Signal</keyword>
<dbReference type="PROSITE" id="PS51257">
    <property type="entry name" value="PROKAR_LIPOPROTEIN"/>
    <property type="match status" value="1"/>
</dbReference>
<dbReference type="EMBL" id="JBHXIJ010000052">
    <property type="protein sequence ID" value="MFD5099368.1"/>
    <property type="molecule type" value="Genomic_DNA"/>
</dbReference>
<feature type="chain" id="PRO_5045262238" description="Lipoprotein" evidence="2">
    <location>
        <begin position="27"/>
        <end position="186"/>
    </location>
</feature>
<feature type="region of interest" description="Disordered" evidence="1">
    <location>
        <begin position="29"/>
        <end position="121"/>
    </location>
</feature>
<name>A0ABW6FI45_9ACTN</name>
<feature type="signal peptide" evidence="2">
    <location>
        <begin position="1"/>
        <end position="26"/>
    </location>
</feature>
<evidence type="ECO:0000256" key="2">
    <source>
        <dbReference type="SAM" id="SignalP"/>
    </source>
</evidence>
<protein>
    <recommendedName>
        <fullName evidence="5">Lipoprotein</fullName>
    </recommendedName>
</protein>
<keyword evidence="4" id="KW-1185">Reference proteome</keyword>
<reference evidence="3 4" key="1">
    <citation type="submission" date="2024-09" db="EMBL/GenBank/DDBJ databases">
        <title>The Natural Products Discovery Center: Release of the First 8490 Sequenced Strains for Exploring Actinobacteria Biosynthetic Diversity.</title>
        <authorList>
            <person name="Kalkreuter E."/>
            <person name="Kautsar S.A."/>
            <person name="Yang D."/>
            <person name="Bader C.D."/>
            <person name="Teijaro C.N."/>
            <person name="Fluegel L."/>
            <person name="Davis C.M."/>
            <person name="Simpson J.R."/>
            <person name="Lauterbach L."/>
            <person name="Steele A.D."/>
            <person name="Gui C."/>
            <person name="Meng S."/>
            <person name="Li G."/>
            <person name="Viehrig K."/>
            <person name="Ye F."/>
            <person name="Su P."/>
            <person name="Kiefer A.F."/>
            <person name="Nichols A."/>
            <person name="Cepeda A.J."/>
            <person name="Yan W."/>
            <person name="Fan B."/>
            <person name="Jiang Y."/>
            <person name="Adhikari A."/>
            <person name="Zheng C.-J."/>
            <person name="Schuster L."/>
            <person name="Cowan T.M."/>
            <person name="Smanski M.J."/>
            <person name="Chevrette M.G."/>
            <person name="De Carvalho L.P.S."/>
            <person name="Shen B."/>
        </authorList>
    </citation>
    <scope>NUCLEOTIDE SEQUENCE [LARGE SCALE GENOMIC DNA]</scope>
    <source>
        <strain evidence="3 4">NPDC058348</strain>
    </source>
</reference>
<comment type="caution">
    <text evidence="3">The sequence shown here is derived from an EMBL/GenBank/DDBJ whole genome shotgun (WGS) entry which is preliminary data.</text>
</comment>
<dbReference type="RefSeq" id="WP_386711841.1">
    <property type="nucleotide sequence ID" value="NZ_JBHXIJ010000052.1"/>
</dbReference>
<feature type="region of interest" description="Disordered" evidence="1">
    <location>
        <begin position="140"/>
        <end position="159"/>
    </location>
</feature>
<organism evidence="3 4">
    <name type="scientific">Streptomyces albidochromogenes</name>
    <dbReference type="NCBI Taxonomy" id="329524"/>
    <lineage>
        <taxon>Bacteria</taxon>
        <taxon>Bacillati</taxon>
        <taxon>Actinomycetota</taxon>
        <taxon>Actinomycetes</taxon>
        <taxon>Kitasatosporales</taxon>
        <taxon>Streptomycetaceae</taxon>
        <taxon>Streptomyces</taxon>
    </lineage>
</organism>
<accession>A0ABW6FI45</accession>
<evidence type="ECO:0000313" key="3">
    <source>
        <dbReference type="EMBL" id="MFD5099368.1"/>
    </source>
</evidence>